<evidence type="ECO:0000256" key="1">
    <source>
        <dbReference type="SAM" id="MobiDB-lite"/>
    </source>
</evidence>
<name>A0AAW0CAX4_9AGAR</name>
<feature type="compositionally biased region" description="Pro residues" evidence="1">
    <location>
        <begin position="204"/>
        <end position="216"/>
    </location>
</feature>
<evidence type="ECO:0000313" key="2">
    <source>
        <dbReference type="EMBL" id="KAK7035667.1"/>
    </source>
</evidence>
<organism evidence="2 3">
    <name type="scientific">Favolaschia claudopus</name>
    <dbReference type="NCBI Taxonomy" id="2862362"/>
    <lineage>
        <taxon>Eukaryota</taxon>
        <taxon>Fungi</taxon>
        <taxon>Dikarya</taxon>
        <taxon>Basidiomycota</taxon>
        <taxon>Agaricomycotina</taxon>
        <taxon>Agaricomycetes</taxon>
        <taxon>Agaricomycetidae</taxon>
        <taxon>Agaricales</taxon>
        <taxon>Marasmiineae</taxon>
        <taxon>Mycenaceae</taxon>
        <taxon>Favolaschia</taxon>
    </lineage>
</organism>
<protein>
    <submittedName>
        <fullName evidence="2">Uncharacterized protein</fullName>
    </submittedName>
</protein>
<feature type="region of interest" description="Disordered" evidence="1">
    <location>
        <begin position="58"/>
        <end position="229"/>
    </location>
</feature>
<feature type="compositionally biased region" description="Basic and acidic residues" evidence="1">
    <location>
        <begin position="135"/>
        <end position="161"/>
    </location>
</feature>
<feature type="region of interest" description="Disordered" evidence="1">
    <location>
        <begin position="494"/>
        <end position="517"/>
    </location>
</feature>
<dbReference type="EMBL" id="JAWWNJ010000019">
    <property type="protein sequence ID" value="KAK7035667.1"/>
    <property type="molecule type" value="Genomic_DNA"/>
</dbReference>
<feature type="region of interest" description="Disordered" evidence="1">
    <location>
        <begin position="731"/>
        <end position="752"/>
    </location>
</feature>
<feature type="compositionally biased region" description="Polar residues" evidence="1">
    <location>
        <begin position="69"/>
        <end position="98"/>
    </location>
</feature>
<dbReference type="AlphaFoldDB" id="A0AAW0CAX4"/>
<evidence type="ECO:0000313" key="3">
    <source>
        <dbReference type="Proteomes" id="UP001362999"/>
    </source>
</evidence>
<dbReference type="Proteomes" id="UP001362999">
    <property type="component" value="Unassembled WGS sequence"/>
</dbReference>
<feature type="compositionally biased region" description="Low complexity" evidence="1">
    <location>
        <begin position="99"/>
        <end position="111"/>
    </location>
</feature>
<comment type="caution">
    <text evidence="2">The sequence shown here is derived from an EMBL/GenBank/DDBJ whole genome shotgun (WGS) entry which is preliminary data.</text>
</comment>
<sequence length="752" mass="84185">MSVVPHWNDGDKFIEDRNGTGEYHQRLARSRWAGTLPKPTFVHGLHAALSTAPPPFNDFGEIRDWPGDNTPTDSRALSGTTHLNPPTASQPETGRSTPGSTVSNTSRGSSSHLEDSRVWESPQYQSDVVRHRNWSARERDRQPEDRYGRDDRRNYQRDRSVSPRRQNFIYVHEDRRRARDTNSERNRNYRERTPPPASRRERTPPPTRRSPPPTRQPSPARRDENPPRIIANPEIWTMPRGADGHPQSAWATAIAAGLQIVDGPQKPSPNPGFVPQEYARVTAVCSKLETPRPDGRLPHRHRGDFQKMGPWWNLHVGTIDQAFNVIGLIAQGSRETYEFWKMVTGNCAAFPREFRSEGESTLLSRQTEIETLYWTTTTGAPRAAREARQPSIMRARIHTPPTIHRVDDAALVHRPDVVVYETAPRKPQPTPTFAPLAFGSTTPASADLSMMFRPITIASPSSSSSHLPGAPLPHVTMLDAAGLDKDKNYLGISGPDANDYSPQLDLRNRPPVDGRPNTRWTIGQTVYVLSKRKTKTWAKGIRTFLMQTPTAECDMPHRDDVLAYSTFCALSPPNLRDQNHRYRIFSQTAMYLFSVKGLFAHFVECGGYPVMNVGMQHYPFITDNITMAEVADWFAEHGIAPASADVAKLEAFARVRRNMQDNCDLDNENWASEPTGPAALQTPASAITKRVEMRRVLYNVPPSLFEGLSSSIHAPPMEDVEETPVAVTSEATVIDVNDLPAPPDSPLSGEED</sequence>
<keyword evidence="3" id="KW-1185">Reference proteome</keyword>
<accession>A0AAW0CAX4</accession>
<proteinExistence type="predicted"/>
<gene>
    <name evidence="2" type="ORF">R3P38DRAFT_2771294</name>
</gene>
<reference evidence="2 3" key="1">
    <citation type="journal article" date="2024" name="J Genomics">
        <title>Draft genome sequencing and assembly of Favolaschia claudopus CIRM-BRFM 2984 isolated from oak limbs.</title>
        <authorList>
            <person name="Navarro D."/>
            <person name="Drula E."/>
            <person name="Chaduli D."/>
            <person name="Cazenave R."/>
            <person name="Ahrendt S."/>
            <person name="Wang J."/>
            <person name="Lipzen A."/>
            <person name="Daum C."/>
            <person name="Barry K."/>
            <person name="Grigoriev I.V."/>
            <person name="Favel A."/>
            <person name="Rosso M.N."/>
            <person name="Martin F."/>
        </authorList>
    </citation>
    <scope>NUCLEOTIDE SEQUENCE [LARGE SCALE GENOMIC DNA]</scope>
    <source>
        <strain evidence="2 3">CIRM-BRFM 2984</strain>
    </source>
</reference>
<feature type="compositionally biased region" description="Basic and acidic residues" evidence="1">
    <location>
        <begin position="171"/>
        <end position="203"/>
    </location>
</feature>